<organism evidence="4 5">
    <name type="scientific">Hymenoscyphus albidus</name>
    <dbReference type="NCBI Taxonomy" id="595503"/>
    <lineage>
        <taxon>Eukaryota</taxon>
        <taxon>Fungi</taxon>
        <taxon>Dikarya</taxon>
        <taxon>Ascomycota</taxon>
        <taxon>Pezizomycotina</taxon>
        <taxon>Leotiomycetes</taxon>
        <taxon>Helotiales</taxon>
        <taxon>Helotiaceae</taxon>
        <taxon>Hymenoscyphus</taxon>
    </lineage>
</organism>
<gene>
    <name evidence="4" type="ORF">HYALB_00005522</name>
</gene>
<feature type="domain" description="SWI/SNF and RSC complexes subunit Ssr4 C-terminal" evidence="3">
    <location>
        <begin position="270"/>
        <end position="726"/>
    </location>
</feature>
<name>A0A9N9M1S9_9HELO</name>
<feature type="compositionally biased region" description="Polar residues" evidence="1">
    <location>
        <begin position="532"/>
        <end position="555"/>
    </location>
</feature>
<evidence type="ECO:0000259" key="2">
    <source>
        <dbReference type="Pfam" id="PF08549"/>
    </source>
</evidence>
<dbReference type="Pfam" id="PF20497">
    <property type="entry name" value="SWI-SNF_Ssr4_C"/>
    <property type="match status" value="1"/>
</dbReference>
<feature type="compositionally biased region" description="Pro residues" evidence="1">
    <location>
        <begin position="479"/>
        <end position="493"/>
    </location>
</feature>
<reference evidence="4" key="1">
    <citation type="submission" date="2021-07" db="EMBL/GenBank/DDBJ databases">
        <authorList>
            <person name="Durling M."/>
        </authorList>
    </citation>
    <scope>NUCLEOTIDE SEQUENCE</scope>
</reference>
<proteinExistence type="predicted"/>
<dbReference type="GO" id="GO:0006338">
    <property type="term" value="P:chromatin remodeling"/>
    <property type="evidence" value="ECO:0007669"/>
    <property type="project" value="InterPro"/>
</dbReference>
<dbReference type="AlphaFoldDB" id="A0A9N9M1S9"/>
<feature type="compositionally biased region" description="Polar residues" evidence="1">
    <location>
        <begin position="570"/>
        <end position="591"/>
    </location>
</feature>
<dbReference type="Proteomes" id="UP000701801">
    <property type="component" value="Unassembled WGS sequence"/>
</dbReference>
<dbReference type="Pfam" id="PF08549">
    <property type="entry name" value="SWI-SNF_Ssr4_N"/>
    <property type="match status" value="1"/>
</dbReference>
<evidence type="ECO:0000313" key="5">
    <source>
        <dbReference type="Proteomes" id="UP000701801"/>
    </source>
</evidence>
<evidence type="ECO:0000256" key="1">
    <source>
        <dbReference type="SAM" id="MobiDB-lite"/>
    </source>
</evidence>
<dbReference type="OrthoDB" id="5321006at2759"/>
<feature type="domain" description="SWI/SNF and RSC complexes subunit Ssr4 N-terminal" evidence="2">
    <location>
        <begin position="9"/>
        <end position="220"/>
    </location>
</feature>
<protein>
    <recommendedName>
        <fullName evidence="6">DUF1750-domain-containing protein</fullName>
    </recommendedName>
</protein>
<keyword evidence="5" id="KW-1185">Reference proteome</keyword>
<evidence type="ECO:0000259" key="3">
    <source>
        <dbReference type="Pfam" id="PF20497"/>
    </source>
</evidence>
<dbReference type="EMBL" id="CAJVRM010000743">
    <property type="protein sequence ID" value="CAG8983883.1"/>
    <property type="molecule type" value="Genomic_DNA"/>
</dbReference>
<evidence type="ECO:0008006" key="6">
    <source>
        <dbReference type="Google" id="ProtNLM"/>
    </source>
</evidence>
<dbReference type="InterPro" id="IPR046464">
    <property type="entry name" value="SWI-SNF_Ssr4_C"/>
</dbReference>
<feature type="region of interest" description="Disordered" evidence="1">
    <location>
        <begin position="474"/>
        <end position="508"/>
    </location>
</feature>
<comment type="caution">
    <text evidence="4">The sequence shown here is derived from an EMBL/GenBank/DDBJ whole genome shotgun (WGS) entry which is preliminary data.</text>
</comment>
<evidence type="ECO:0000313" key="4">
    <source>
        <dbReference type="EMBL" id="CAG8983883.1"/>
    </source>
</evidence>
<accession>A0A9N9M1S9</accession>
<feature type="compositionally biased region" description="Low complexity" evidence="1">
    <location>
        <begin position="612"/>
        <end position="636"/>
    </location>
</feature>
<feature type="region of interest" description="Disordered" evidence="1">
    <location>
        <begin position="531"/>
        <end position="591"/>
    </location>
</feature>
<dbReference type="InterPro" id="IPR013859">
    <property type="entry name" value="Ssr4_N"/>
</dbReference>
<feature type="compositionally biased region" description="Polar residues" evidence="1">
    <location>
        <begin position="641"/>
        <end position="663"/>
    </location>
</feature>
<feature type="region of interest" description="Disordered" evidence="1">
    <location>
        <begin position="612"/>
        <end position="673"/>
    </location>
</feature>
<sequence length="737" mass="79173">MQDLRQMRDPSDGIIRELQPHVHLLSTYRFPNLQSLHPDKVAEWLLAAPKIANSEAPFYWTYLDRPAPATILLTYQAPTVGLEFPSDGYIWAPGETSFQLEVEGGTLELYHAKTGYAIGEPQATHSRRRYRLVPSHRMPPRQGAPSPNPSLWIVHYGHAEPNDRVPSNMIPMDPRTSNSISTRAYLQSQGQIVQKEFMLQDRASWPQIAFPRNQPRGAPMYGHAPPTRVPQAMAYPPQHAAAGPPAKRVRTQAAVNQAVTGSAGVAVLDIDDEEDTSRGDLFDHTTPREISVSRYKQNHEWMEEVLSSPYSMNQLLPADLGLGFRGQLAKLTEGIFDAPLDPDNDAIKNEYIGRLDPTKADEFRQRVQEHVEQSNKEIEKMKAKHAKRLAKFQRGSVVSRAEKELRNAVHEPTDVGPEYWRLEGRVDTEENEEEEVTPETPSKVSDILDKVEAALGRRAAVVKDLVRIQDGGYEQPVAVPSPLPPPVPSPRASPPASNTGSQNSGVLVGDADIEMGGSAAGLLDQFHAGLSSHATPGSGSGFPTPQPYLQPQSAAGTPVHIPAASPQPPGNTLLQQNTQNDTNMTDVGTSNEQTVPDASGTGGDWVVVPPGGVSPTGASAPTAQAGAAPQPSALASIVPPATTSAPITANPSPLPTASSNQTPVADFHTSPNDFADLGDLDSAGDALATYNADLGGNSNDLGDLAMDMDGGMEDSAFGEAFHGVEPRTEGDNEGNGL</sequence>